<comment type="caution">
    <text evidence="2">The sequence shown here is derived from an EMBL/GenBank/DDBJ whole genome shotgun (WGS) entry which is preliminary data.</text>
</comment>
<reference evidence="2 3" key="1">
    <citation type="submission" date="2016-07" db="EMBL/GenBank/DDBJ databases">
        <title>Pervasive Adenine N6-methylation of Active Genes in Fungi.</title>
        <authorList>
            <consortium name="DOE Joint Genome Institute"/>
            <person name="Mondo S.J."/>
            <person name="Dannebaum R.O."/>
            <person name="Kuo R.C."/>
            <person name="Labutti K."/>
            <person name="Haridas S."/>
            <person name="Kuo A."/>
            <person name="Salamov A."/>
            <person name="Ahrendt S.R."/>
            <person name="Lipzen A."/>
            <person name="Sullivan W."/>
            <person name="Andreopoulos W.B."/>
            <person name="Clum A."/>
            <person name="Lindquist E."/>
            <person name="Daum C."/>
            <person name="Ramamoorthy G.K."/>
            <person name="Gryganskyi A."/>
            <person name="Culley D."/>
            <person name="Magnuson J.K."/>
            <person name="James T.Y."/>
            <person name="O'Malley M.A."/>
            <person name="Stajich J.E."/>
            <person name="Spatafora J.W."/>
            <person name="Visel A."/>
            <person name="Grigoriev I.V."/>
        </authorList>
    </citation>
    <scope>NUCLEOTIDE SEQUENCE [LARGE SCALE GENOMIC DNA]</scope>
    <source>
        <strain evidence="2 3">CBS 115471</strain>
    </source>
</reference>
<gene>
    <name evidence="2" type="ORF">BCR34DRAFT_612624</name>
</gene>
<evidence type="ECO:0000256" key="1">
    <source>
        <dbReference type="SAM" id="MobiDB-lite"/>
    </source>
</evidence>
<name>A0A1Y1ZWL8_9PLEO</name>
<feature type="region of interest" description="Disordered" evidence="1">
    <location>
        <begin position="304"/>
        <end position="327"/>
    </location>
</feature>
<feature type="compositionally biased region" description="Polar residues" evidence="1">
    <location>
        <begin position="439"/>
        <end position="448"/>
    </location>
</feature>
<evidence type="ECO:0000313" key="3">
    <source>
        <dbReference type="Proteomes" id="UP000193144"/>
    </source>
</evidence>
<accession>A0A1Y1ZWL8</accession>
<keyword evidence="3" id="KW-1185">Reference proteome</keyword>
<proteinExistence type="predicted"/>
<evidence type="ECO:0000313" key="2">
    <source>
        <dbReference type="EMBL" id="ORY14642.1"/>
    </source>
</evidence>
<protein>
    <submittedName>
        <fullName evidence="2">Uncharacterized protein</fullName>
    </submittedName>
</protein>
<sequence>MRNALEEGKFCASSGLQCTVIDSAQGRPPFLIERFHLRYRRRVHHQATHLLKWKKWENDYNLAVEISTALDRGLYNSSQFGHLGFGVPLVKYLKHLNFYVSKKLVLKGVVASILMRLNELLKANIPQLIPPVFQTAWAPIRFTPTRIAIPKLEGIPLPVAPKNPFDTDPSMSVAHYTFIQNQRFSDLWKFHLANQGPTREYQMVERNNSVCRQAPGIYDPITGTIQGPPHCEGYFESWKVMETQKKQRARILLKSAVSKWNMKTSRHLVQSLKRVLKRTMARWYARQQKSIPFPDLNPRWVQKMSRRTPSPFREDSSSPADITLSPRKTEKFPLSNMVLQAYHADTRNCIFSVVRLAGMPKLPDSAIQPSSTSSQPQAETSKQQNMARKPKLSRTSKKVDIARGAKRPRLSTNDNPSSREQDNVQPTTTRDPQEDSHDQTGVNGSSKQYPRGLHANEPWRLTRQQFQVEKAELASDNRKLQKIKKASVGN</sequence>
<dbReference type="AlphaFoldDB" id="A0A1Y1ZWL8"/>
<dbReference type="EMBL" id="MCFA01000031">
    <property type="protein sequence ID" value="ORY14642.1"/>
    <property type="molecule type" value="Genomic_DNA"/>
</dbReference>
<organism evidence="2 3">
    <name type="scientific">Clohesyomyces aquaticus</name>
    <dbReference type="NCBI Taxonomy" id="1231657"/>
    <lineage>
        <taxon>Eukaryota</taxon>
        <taxon>Fungi</taxon>
        <taxon>Dikarya</taxon>
        <taxon>Ascomycota</taxon>
        <taxon>Pezizomycotina</taxon>
        <taxon>Dothideomycetes</taxon>
        <taxon>Pleosporomycetidae</taxon>
        <taxon>Pleosporales</taxon>
        <taxon>Lindgomycetaceae</taxon>
        <taxon>Clohesyomyces</taxon>
    </lineage>
</organism>
<feature type="compositionally biased region" description="Polar residues" evidence="1">
    <location>
        <begin position="367"/>
        <end position="386"/>
    </location>
</feature>
<feature type="region of interest" description="Disordered" evidence="1">
    <location>
        <begin position="363"/>
        <end position="460"/>
    </location>
</feature>
<dbReference type="Proteomes" id="UP000193144">
    <property type="component" value="Unassembled WGS sequence"/>
</dbReference>